<dbReference type="InterPro" id="IPR011006">
    <property type="entry name" value="CheY-like_superfamily"/>
</dbReference>
<evidence type="ECO:0000313" key="3">
    <source>
        <dbReference type="EMBL" id="NNM73679.1"/>
    </source>
</evidence>
<evidence type="ECO:0000259" key="2">
    <source>
        <dbReference type="PROSITE" id="PS50110"/>
    </source>
</evidence>
<dbReference type="SMART" id="SM00448">
    <property type="entry name" value="REC"/>
    <property type="match status" value="1"/>
</dbReference>
<proteinExistence type="predicted"/>
<dbReference type="InterPro" id="IPR001789">
    <property type="entry name" value="Sig_transdc_resp-reg_receiver"/>
</dbReference>
<dbReference type="Proteomes" id="UP000564885">
    <property type="component" value="Unassembled WGS sequence"/>
</dbReference>
<dbReference type="PROSITE" id="PS50110">
    <property type="entry name" value="RESPONSE_REGULATORY"/>
    <property type="match status" value="1"/>
</dbReference>
<dbReference type="Gene3D" id="3.40.50.2300">
    <property type="match status" value="1"/>
</dbReference>
<accession>A0A849IB85</accession>
<evidence type="ECO:0000256" key="1">
    <source>
        <dbReference type="PROSITE-ProRule" id="PRU00169"/>
    </source>
</evidence>
<protein>
    <submittedName>
        <fullName evidence="3">Response regulator</fullName>
    </submittedName>
</protein>
<name>A0A849IB85_9HYPH</name>
<comment type="caution">
    <text evidence="3">The sequence shown here is derived from an EMBL/GenBank/DDBJ whole genome shotgun (WGS) entry which is preliminary data.</text>
</comment>
<organism evidence="3 4">
    <name type="scientific">Enterovirga aerilata</name>
    <dbReference type="NCBI Taxonomy" id="2730920"/>
    <lineage>
        <taxon>Bacteria</taxon>
        <taxon>Pseudomonadati</taxon>
        <taxon>Pseudomonadota</taxon>
        <taxon>Alphaproteobacteria</taxon>
        <taxon>Hyphomicrobiales</taxon>
        <taxon>Methylobacteriaceae</taxon>
        <taxon>Enterovirga</taxon>
    </lineage>
</organism>
<feature type="domain" description="Response regulatory" evidence="2">
    <location>
        <begin position="2"/>
        <end position="111"/>
    </location>
</feature>
<evidence type="ECO:0000313" key="4">
    <source>
        <dbReference type="Proteomes" id="UP000564885"/>
    </source>
</evidence>
<keyword evidence="4" id="KW-1185">Reference proteome</keyword>
<reference evidence="3 4" key="1">
    <citation type="submission" date="2020-04" db="EMBL/GenBank/DDBJ databases">
        <title>Enterovirga sp. isolate from soil.</title>
        <authorList>
            <person name="Chea S."/>
            <person name="Kim D.-U."/>
        </authorList>
    </citation>
    <scope>NUCLEOTIDE SEQUENCE [LARGE SCALE GENOMIC DNA]</scope>
    <source>
        <strain evidence="3 4">DB1703</strain>
    </source>
</reference>
<feature type="modified residue" description="4-aspartylphosphate" evidence="1">
    <location>
        <position position="51"/>
    </location>
</feature>
<keyword evidence="1" id="KW-0597">Phosphoprotein</keyword>
<dbReference type="RefSeq" id="WP_171219177.1">
    <property type="nucleotide sequence ID" value="NZ_JABEPP010000004.1"/>
</dbReference>
<dbReference type="GO" id="GO:0000160">
    <property type="term" value="P:phosphorelay signal transduction system"/>
    <property type="evidence" value="ECO:0007669"/>
    <property type="project" value="InterPro"/>
</dbReference>
<dbReference type="EMBL" id="JABEPP010000004">
    <property type="protein sequence ID" value="NNM73679.1"/>
    <property type="molecule type" value="Genomic_DNA"/>
</dbReference>
<dbReference type="SUPFAM" id="SSF52172">
    <property type="entry name" value="CheY-like"/>
    <property type="match status" value="1"/>
</dbReference>
<dbReference type="AlphaFoldDB" id="A0A849IB85"/>
<sequence>MRILILEDDPLTALDLQCLVEDCGHEVVGLCQTVADAGRRIGDGLDFALLDVDLPDGKSFALAERLHRSRVPFAFVSASRRSEVPADLQGAPFIPKPYQHAAIRNSLAEAGGMPLRRAG</sequence>
<gene>
    <name evidence="3" type="ORF">HJG44_14920</name>
</gene>